<feature type="transmembrane region" description="Helical" evidence="1">
    <location>
        <begin position="129"/>
        <end position="148"/>
    </location>
</feature>
<keyword evidence="3" id="KW-1185">Reference proteome</keyword>
<feature type="transmembrane region" description="Helical" evidence="1">
    <location>
        <begin position="71"/>
        <end position="89"/>
    </location>
</feature>
<dbReference type="RefSeq" id="WP_209379635.1">
    <property type="nucleotide sequence ID" value="NZ_JAGIZB010000009.1"/>
</dbReference>
<keyword evidence="1" id="KW-1133">Transmembrane helix</keyword>
<keyword evidence="1" id="KW-0812">Transmembrane</keyword>
<feature type="transmembrane region" description="Helical" evidence="1">
    <location>
        <begin position="12"/>
        <end position="30"/>
    </location>
</feature>
<name>A0ABS4AEF4_9PROT</name>
<evidence type="ECO:0000313" key="2">
    <source>
        <dbReference type="EMBL" id="MBP0445393.1"/>
    </source>
</evidence>
<dbReference type="EMBL" id="JAGIZB010000009">
    <property type="protein sequence ID" value="MBP0445393.1"/>
    <property type="molecule type" value="Genomic_DNA"/>
</dbReference>
<reference evidence="2 3" key="1">
    <citation type="submission" date="2021-03" db="EMBL/GenBank/DDBJ databases">
        <authorList>
            <person name="So Y."/>
        </authorList>
    </citation>
    <scope>NUCLEOTIDE SEQUENCE [LARGE SCALE GENOMIC DNA]</scope>
    <source>
        <strain evidence="2 3">SSH11</strain>
    </source>
</reference>
<keyword evidence="1" id="KW-0472">Membrane</keyword>
<evidence type="ECO:0000256" key="1">
    <source>
        <dbReference type="SAM" id="Phobius"/>
    </source>
</evidence>
<protein>
    <submittedName>
        <fullName evidence="2">Uncharacterized protein</fullName>
    </submittedName>
</protein>
<proteinExistence type="predicted"/>
<dbReference type="Proteomes" id="UP000681594">
    <property type="component" value="Unassembled WGS sequence"/>
</dbReference>
<feature type="transmembrane region" description="Helical" evidence="1">
    <location>
        <begin position="96"/>
        <end position="117"/>
    </location>
</feature>
<sequence length="162" mass="16692">MQFTAEVAWDKGDFAVMGAMLFGACGVYELTARMTASTAYRAAVGIAVLAAFALVWINLAVGIIGSEENPANLMYGGVLAVGVLSAFMARFRPHGMVRALAATALVQALVGLIALGAGLSSTGANGPEAIIVLTGFFAALWLVSAWLFRKAAREKPALGATP</sequence>
<gene>
    <name evidence="2" type="ORF">J8J14_11440</name>
</gene>
<evidence type="ECO:0000313" key="3">
    <source>
        <dbReference type="Proteomes" id="UP000681594"/>
    </source>
</evidence>
<comment type="caution">
    <text evidence="2">The sequence shown here is derived from an EMBL/GenBank/DDBJ whole genome shotgun (WGS) entry which is preliminary data.</text>
</comment>
<accession>A0ABS4AEF4</accession>
<feature type="transmembrane region" description="Helical" evidence="1">
    <location>
        <begin position="42"/>
        <end position="65"/>
    </location>
</feature>
<organism evidence="2 3">
    <name type="scientific">Pararoseomonas baculiformis</name>
    <dbReference type="NCBI Taxonomy" id="2820812"/>
    <lineage>
        <taxon>Bacteria</taxon>
        <taxon>Pseudomonadati</taxon>
        <taxon>Pseudomonadota</taxon>
        <taxon>Alphaproteobacteria</taxon>
        <taxon>Acetobacterales</taxon>
        <taxon>Acetobacteraceae</taxon>
        <taxon>Pararoseomonas</taxon>
    </lineage>
</organism>